<gene>
    <name evidence="1" type="ORF">CTEN0397_LOCUS868</name>
</gene>
<dbReference type="EMBL" id="HBFW01001336">
    <property type="protein sequence ID" value="CAD8929848.1"/>
    <property type="molecule type" value="Transcribed_RNA"/>
</dbReference>
<sequence length="122" mass="14072">MNPDNNDVAVVDAVSFGTRDLSNNHKNEFHAERRDRLFGVMPNQWRRPQAVENPDDAAWTLAVPFQGMVYRVMTEERDDGTRPYLVDVLEDSELGDLTVDLRTMKTQYSAFLYNSDDDDDNK</sequence>
<protein>
    <submittedName>
        <fullName evidence="1">Uncharacterized protein</fullName>
    </submittedName>
</protein>
<evidence type="ECO:0000313" key="1">
    <source>
        <dbReference type="EMBL" id="CAD8929848.1"/>
    </source>
</evidence>
<name>A0A7S1GG53_CYCTE</name>
<reference evidence="1" key="1">
    <citation type="submission" date="2021-01" db="EMBL/GenBank/DDBJ databases">
        <authorList>
            <person name="Corre E."/>
            <person name="Pelletier E."/>
            <person name="Niang G."/>
            <person name="Scheremetjew M."/>
            <person name="Finn R."/>
            <person name="Kale V."/>
            <person name="Holt S."/>
            <person name="Cochrane G."/>
            <person name="Meng A."/>
            <person name="Brown T."/>
            <person name="Cohen L."/>
        </authorList>
    </citation>
    <scope>NUCLEOTIDE SEQUENCE</scope>
    <source>
        <strain evidence="1">ECT3854</strain>
    </source>
</reference>
<organism evidence="1">
    <name type="scientific">Cyclophora tenuis</name>
    <name type="common">Marine diatom</name>
    <dbReference type="NCBI Taxonomy" id="216820"/>
    <lineage>
        <taxon>Eukaryota</taxon>
        <taxon>Sar</taxon>
        <taxon>Stramenopiles</taxon>
        <taxon>Ochrophyta</taxon>
        <taxon>Bacillariophyta</taxon>
        <taxon>Fragilariophyceae</taxon>
        <taxon>Fragilariophycidae</taxon>
        <taxon>Cyclophorales</taxon>
        <taxon>Cyclophoraceae</taxon>
        <taxon>Cyclophora</taxon>
    </lineage>
</organism>
<accession>A0A7S1GG53</accession>
<dbReference type="AlphaFoldDB" id="A0A7S1GG53"/>
<proteinExistence type="predicted"/>